<dbReference type="InterPro" id="IPR036397">
    <property type="entry name" value="RNaseH_sf"/>
</dbReference>
<dbReference type="Proteomes" id="UP000593578">
    <property type="component" value="Unassembled WGS sequence"/>
</dbReference>
<dbReference type="AlphaFoldDB" id="A0A7J8Q1C8"/>
<dbReference type="PANTHER" id="PTHR47723:SF24">
    <property type="entry name" value="RNASE H TYPE-1 DOMAIN-CONTAINING PROTEIN"/>
    <property type="match status" value="1"/>
</dbReference>
<protein>
    <recommendedName>
        <fullName evidence="1">RNase H type-1 domain-containing protein</fullName>
    </recommendedName>
</protein>
<feature type="non-terminal residue" evidence="2">
    <location>
        <position position="140"/>
    </location>
</feature>
<reference evidence="2 3" key="1">
    <citation type="journal article" date="2019" name="Genome Biol. Evol.">
        <title>Insights into the evolution of the New World diploid cottons (Gossypium, subgenus Houzingenia) based on genome sequencing.</title>
        <authorList>
            <person name="Grover C.E."/>
            <person name="Arick M.A. 2nd"/>
            <person name="Thrash A."/>
            <person name="Conover J.L."/>
            <person name="Sanders W.S."/>
            <person name="Peterson D.G."/>
            <person name="Frelichowski J.E."/>
            <person name="Scheffler J.A."/>
            <person name="Scheffler B.E."/>
            <person name="Wendel J.F."/>
        </authorList>
    </citation>
    <scope>NUCLEOTIDE SEQUENCE [LARGE SCALE GENOMIC DNA]</scope>
    <source>
        <strain evidence="2">8</strain>
        <tissue evidence="2">Leaf</tissue>
    </source>
</reference>
<organism evidence="2 3">
    <name type="scientific">Gossypium raimondii</name>
    <name type="common">Peruvian cotton</name>
    <name type="synonym">Gossypium klotzschianum subsp. raimondii</name>
    <dbReference type="NCBI Taxonomy" id="29730"/>
    <lineage>
        <taxon>Eukaryota</taxon>
        <taxon>Viridiplantae</taxon>
        <taxon>Streptophyta</taxon>
        <taxon>Embryophyta</taxon>
        <taxon>Tracheophyta</taxon>
        <taxon>Spermatophyta</taxon>
        <taxon>Magnoliopsida</taxon>
        <taxon>eudicotyledons</taxon>
        <taxon>Gunneridae</taxon>
        <taxon>Pentapetalae</taxon>
        <taxon>rosids</taxon>
        <taxon>malvids</taxon>
        <taxon>Malvales</taxon>
        <taxon>Malvaceae</taxon>
        <taxon>Malvoideae</taxon>
        <taxon>Gossypium</taxon>
    </lineage>
</organism>
<dbReference type="Gene3D" id="3.30.420.10">
    <property type="entry name" value="Ribonuclease H-like superfamily/Ribonuclease H"/>
    <property type="match status" value="1"/>
</dbReference>
<dbReference type="PANTHER" id="PTHR47723">
    <property type="entry name" value="OS05G0353850 PROTEIN"/>
    <property type="match status" value="1"/>
</dbReference>
<evidence type="ECO:0000259" key="1">
    <source>
        <dbReference type="Pfam" id="PF13456"/>
    </source>
</evidence>
<dbReference type="InterPro" id="IPR002156">
    <property type="entry name" value="RNaseH_domain"/>
</dbReference>
<dbReference type="EMBL" id="JABEZZ010000009">
    <property type="protein sequence ID" value="MBA0595030.1"/>
    <property type="molecule type" value="Genomic_DNA"/>
</dbReference>
<dbReference type="Pfam" id="PF13456">
    <property type="entry name" value="RVT_3"/>
    <property type="match status" value="1"/>
</dbReference>
<evidence type="ECO:0000313" key="3">
    <source>
        <dbReference type="Proteomes" id="UP000593578"/>
    </source>
</evidence>
<proteinExistence type="predicted"/>
<gene>
    <name evidence="2" type="ORF">Gorai_011911</name>
</gene>
<dbReference type="InterPro" id="IPR053151">
    <property type="entry name" value="RNase_H-like"/>
</dbReference>
<evidence type="ECO:0000313" key="2">
    <source>
        <dbReference type="EMBL" id="MBA0595030.1"/>
    </source>
</evidence>
<dbReference type="GO" id="GO:0004523">
    <property type="term" value="F:RNA-DNA hybrid ribonuclease activity"/>
    <property type="evidence" value="ECO:0007669"/>
    <property type="project" value="InterPro"/>
</dbReference>
<dbReference type="InterPro" id="IPR044730">
    <property type="entry name" value="RNase_H-like_dom_plant"/>
</dbReference>
<feature type="domain" description="RNase H type-1" evidence="1">
    <location>
        <begin position="4"/>
        <end position="123"/>
    </location>
</feature>
<dbReference type="CDD" id="cd06222">
    <property type="entry name" value="RNase_H_like"/>
    <property type="match status" value="1"/>
</dbReference>
<comment type="caution">
    <text evidence="2">The sequence shown here is derived from an EMBL/GenBank/DDBJ whole genome shotgun (WGS) entry which is preliminary data.</text>
</comment>
<accession>A0A7J8Q1C8</accession>
<dbReference type="GO" id="GO:0003676">
    <property type="term" value="F:nucleic acid binding"/>
    <property type="evidence" value="ECO:0007669"/>
    <property type="project" value="InterPro"/>
</dbReference>
<dbReference type="InterPro" id="IPR012337">
    <property type="entry name" value="RNaseH-like_sf"/>
</dbReference>
<name>A0A7J8Q1C8_GOSRA</name>
<sequence>MKINIDGSMSISRQRAIVGGAFRGPSGEWLVGFEMVTCMVDIFQIEARVILKGLKLGWMRGFGQVEVESDNVVLIDTIISGFAASSNTVEVRLIHEWCNRNWQVKLRHVLRESNKVVDCLTKTARGGMNELVVLVDLPSH</sequence>
<dbReference type="SUPFAM" id="SSF53098">
    <property type="entry name" value="Ribonuclease H-like"/>
    <property type="match status" value="1"/>
</dbReference>